<dbReference type="PANTHER" id="PTHR10192">
    <property type="entry name" value="MOLYBDOPTERIN BIOSYNTHESIS PROTEIN"/>
    <property type="match status" value="1"/>
</dbReference>
<dbReference type="GO" id="GO:0061599">
    <property type="term" value="F:molybdopterin molybdotransferase activity"/>
    <property type="evidence" value="ECO:0007669"/>
    <property type="project" value="TreeGrafter"/>
</dbReference>
<dbReference type="CDD" id="cd00887">
    <property type="entry name" value="MoeA"/>
    <property type="match status" value="1"/>
</dbReference>
<dbReference type="Gene3D" id="3.90.105.10">
    <property type="entry name" value="Molybdopterin biosynthesis moea protein, domain 2"/>
    <property type="match status" value="1"/>
</dbReference>
<dbReference type="GO" id="GO:0006777">
    <property type="term" value="P:Mo-molybdopterin cofactor biosynthetic process"/>
    <property type="evidence" value="ECO:0007669"/>
    <property type="project" value="TreeGrafter"/>
</dbReference>
<name>A0AAQ4CNA9_9CREN</name>
<protein>
    <submittedName>
        <fullName evidence="2">Molybdopterin molybdenumtransferase MoeA</fullName>
    </submittedName>
</protein>
<dbReference type="SMART" id="SM00852">
    <property type="entry name" value="MoCF_biosynth"/>
    <property type="match status" value="1"/>
</dbReference>
<dbReference type="KEGG" id="scas:SACC_03070"/>
<dbReference type="InterPro" id="IPR038987">
    <property type="entry name" value="MoeA-like"/>
</dbReference>
<dbReference type="InterPro" id="IPR001453">
    <property type="entry name" value="MoaB/Mog_dom"/>
</dbReference>
<feature type="domain" description="MoaB/Mog" evidence="1">
    <location>
        <begin position="177"/>
        <end position="312"/>
    </location>
</feature>
<proteinExistence type="predicted"/>
<dbReference type="Gene3D" id="2.170.190.11">
    <property type="entry name" value="Molybdopterin biosynthesis moea protein, domain 3"/>
    <property type="match status" value="1"/>
</dbReference>
<accession>A0AAQ4CNA9</accession>
<dbReference type="Gene3D" id="3.40.980.10">
    <property type="entry name" value="MoaB/Mog-like domain"/>
    <property type="match status" value="1"/>
</dbReference>
<dbReference type="InterPro" id="IPR036425">
    <property type="entry name" value="MoaB/Mog-like_dom_sf"/>
</dbReference>
<dbReference type="PANTHER" id="PTHR10192:SF19">
    <property type="entry name" value="MOLYBDOPTERIN BIOSYNTHESIS PROTEIN MJ0666-RELATED"/>
    <property type="match status" value="1"/>
</dbReference>
<reference evidence="2 3" key="1">
    <citation type="journal article" date="2022" name="Microbiol. Resour. Announc.">
        <title>Complete Genome Sequence of the Hyperthermophilic and Acidophilic Archaeon Saccharolobus caldissimus Strain HS-3T.</title>
        <authorList>
            <person name="Sakai H.D."/>
            <person name="Kurosawa N."/>
        </authorList>
    </citation>
    <scope>NUCLEOTIDE SEQUENCE [LARGE SCALE GENOMIC DNA]</scope>
    <source>
        <strain evidence="2 3">JCM32116</strain>
    </source>
</reference>
<dbReference type="AlphaFoldDB" id="A0AAQ4CNA9"/>
<dbReference type="GO" id="GO:0005737">
    <property type="term" value="C:cytoplasm"/>
    <property type="evidence" value="ECO:0007669"/>
    <property type="project" value="TreeGrafter"/>
</dbReference>
<dbReference type="RefSeq" id="WP_229571301.1">
    <property type="nucleotide sequence ID" value="NZ_AP025226.1"/>
</dbReference>
<dbReference type="InterPro" id="IPR036688">
    <property type="entry name" value="MoeA_C_domain_IV_sf"/>
</dbReference>
<dbReference type="SUPFAM" id="SSF63882">
    <property type="entry name" value="MoeA N-terminal region -like"/>
    <property type="match status" value="1"/>
</dbReference>
<gene>
    <name evidence="2" type="ORF">SACC_03070</name>
</gene>
<evidence type="ECO:0000259" key="1">
    <source>
        <dbReference type="SMART" id="SM00852"/>
    </source>
</evidence>
<dbReference type="Pfam" id="PF00994">
    <property type="entry name" value="MoCF_biosynth"/>
    <property type="match status" value="1"/>
</dbReference>
<keyword evidence="3" id="KW-1185">Reference proteome</keyword>
<dbReference type="EMBL" id="AP025226">
    <property type="protein sequence ID" value="BDB97290.1"/>
    <property type="molecule type" value="Genomic_DNA"/>
</dbReference>
<dbReference type="Proteomes" id="UP001319921">
    <property type="component" value="Chromosome"/>
</dbReference>
<dbReference type="GeneID" id="68865035"/>
<dbReference type="InterPro" id="IPR005110">
    <property type="entry name" value="MoeA_linker/N"/>
</dbReference>
<dbReference type="Pfam" id="PF03453">
    <property type="entry name" value="MoeA_N"/>
    <property type="match status" value="1"/>
</dbReference>
<sequence>MTLIPLDEARKIIDSTKFNVSNRGKYVNIFNAVGKIVIEDIIAKKSLPERPLSAMDGYAIRYEDYLKYGKLKIAGKIYPFTSEISELHEGEAYYITTGSPLPINADTVVPIENSRIEGEYVTFKGEVKKGKNIREEGEDIKVNEIILAKGNEITPYHLGILIQQGIFNVKVSDITFSIFANGNEITSYENPEENKIIDSISPIIMKILEKFGNVKYLGVAKDDLNSVIEKITKAIEISDVIISIGGSSVGEKDYVKKAVNKLGEVLFEGVSINIIKRGSVGVIEGKPIIILPGQVISAITSFHEFGLATISKILGVNLKKYIRSYLAEDIYVNHSMDSIYLFNVKGNSAKPLRWGVGLYSELIKANSFAILKRNVLYRKGEEIELQLFL</sequence>
<organism evidence="2 3">
    <name type="scientific">Saccharolobus caldissimus</name>
    <dbReference type="NCBI Taxonomy" id="1702097"/>
    <lineage>
        <taxon>Archaea</taxon>
        <taxon>Thermoproteota</taxon>
        <taxon>Thermoprotei</taxon>
        <taxon>Sulfolobales</taxon>
        <taxon>Sulfolobaceae</taxon>
        <taxon>Saccharolobus</taxon>
    </lineage>
</organism>
<dbReference type="SUPFAM" id="SSF53218">
    <property type="entry name" value="Molybdenum cofactor biosynthesis proteins"/>
    <property type="match status" value="1"/>
</dbReference>
<dbReference type="InterPro" id="IPR036135">
    <property type="entry name" value="MoeA_linker/N_sf"/>
</dbReference>
<dbReference type="Gene3D" id="2.40.340.10">
    <property type="entry name" value="MoeA, C-terminal, domain IV"/>
    <property type="match status" value="1"/>
</dbReference>
<evidence type="ECO:0000313" key="2">
    <source>
        <dbReference type="EMBL" id="BDB97290.1"/>
    </source>
</evidence>
<evidence type="ECO:0000313" key="3">
    <source>
        <dbReference type="Proteomes" id="UP001319921"/>
    </source>
</evidence>